<dbReference type="CDD" id="cd07989">
    <property type="entry name" value="LPLAT_AGPAT-like"/>
    <property type="match status" value="1"/>
</dbReference>
<gene>
    <name evidence="4" type="ORF">C7381_10663</name>
</gene>
<organism evidence="4 5">
    <name type="scientific">Ezakiella coagulans</name>
    <dbReference type="NCBI Taxonomy" id="46507"/>
    <lineage>
        <taxon>Bacteria</taxon>
        <taxon>Bacillati</taxon>
        <taxon>Bacillota</taxon>
        <taxon>Tissierellia</taxon>
        <taxon>Ezakiella</taxon>
    </lineage>
</organism>
<reference evidence="4 5" key="1">
    <citation type="submission" date="2018-04" db="EMBL/GenBank/DDBJ databases">
        <title>Genomic Encyclopedia of Type Strains, Phase IV (KMG-IV): sequencing the most valuable type-strain genomes for metagenomic binning, comparative biology and taxonomic classification.</title>
        <authorList>
            <person name="Goeker M."/>
        </authorList>
    </citation>
    <scope>NUCLEOTIDE SEQUENCE [LARGE SCALE GENOMIC DNA]</scope>
    <source>
        <strain evidence="4 5">DSM 20705</strain>
    </source>
</reference>
<dbReference type="RefSeq" id="WP_116480255.1">
    <property type="nucleotide sequence ID" value="NZ_JBKYKF010000009.1"/>
</dbReference>
<keyword evidence="2 4" id="KW-0012">Acyltransferase</keyword>
<dbReference type="Pfam" id="PF01553">
    <property type="entry name" value="Acyltransferase"/>
    <property type="match status" value="1"/>
</dbReference>
<dbReference type="GO" id="GO:0006654">
    <property type="term" value="P:phosphatidic acid biosynthetic process"/>
    <property type="evidence" value="ECO:0007669"/>
    <property type="project" value="TreeGrafter"/>
</dbReference>
<protein>
    <submittedName>
        <fullName evidence="4">1-acyl-sn-glycerol-3-phosphate acyltransferase</fullName>
    </submittedName>
</protein>
<dbReference type="SMART" id="SM00563">
    <property type="entry name" value="PlsC"/>
    <property type="match status" value="1"/>
</dbReference>
<evidence type="ECO:0000259" key="3">
    <source>
        <dbReference type="SMART" id="SM00563"/>
    </source>
</evidence>
<sequence>MKAIVWLVKTFVNIFFRVKLHDIDKIPTDGRVIICPNHKSNWDSVFLYLNFPRHIHFLAKKELFKNKLLAKILYSQDVIPVDRKKPSIKTIKQCIEVLENDEVLGIFPQGTRLAELKESDVKSGVALIAFKANSNVIPVKIVSTYKAFSKVDIYFGDEIEPRVDENLSQKENHELWSKEIIKQIKELG</sequence>
<dbReference type="EMBL" id="QEKV01000006">
    <property type="protein sequence ID" value="PVY94190.1"/>
    <property type="molecule type" value="Genomic_DNA"/>
</dbReference>
<name>A0A2U1E2K8_9FIRM</name>
<dbReference type="SUPFAM" id="SSF69593">
    <property type="entry name" value="Glycerol-3-phosphate (1)-acyltransferase"/>
    <property type="match status" value="1"/>
</dbReference>
<keyword evidence="1 4" id="KW-0808">Transferase</keyword>
<feature type="domain" description="Phospholipid/glycerol acyltransferase" evidence="3">
    <location>
        <begin position="32"/>
        <end position="144"/>
    </location>
</feature>
<keyword evidence="5" id="KW-1185">Reference proteome</keyword>
<evidence type="ECO:0000313" key="5">
    <source>
        <dbReference type="Proteomes" id="UP000245793"/>
    </source>
</evidence>
<comment type="caution">
    <text evidence="4">The sequence shown here is derived from an EMBL/GenBank/DDBJ whole genome shotgun (WGS) entry which is preliminary data.</text>
</comment>
<evidence type="ECO:0000256" key="1">
    <source>
        <dbReference type="ARBA" id="ARBA00022679"/>
    </source>
</evidence>
<dbReference type="PANTHER" id="PTHR10434:SF40">
    <property type="entry name" value="1-ACYL-SN-GLYCEROL-3-PHOSPHATE ACYLTRANSFERASE"/>
    <property type="match status" value="1"/>
</dbReference>
<dbReference type="AlphaFoldDB" id="A0A2U1E2K8"/>
<proteinExistence type="predicted"/>
<evidence type="ECO:0000313" key="4">
    <source>
        <dbReference type="EMBL" id="PVY94190.1"/>
    </source>
</evidence>
<dbReference type="Proteomes" id="UP000245793">
    <property type="component" value="Unassembled WGS sequence"/>
</dbReference>
<dbReference type="GO" id="GO:0003841">
    <property type="term" value="F:1-acylglycerol-3-phosphate O-acyltransferase activity"/>
    <property type="evidence" value="ECO:0007669"/>
    <property type="project" value="TreeGrafter"/>
</dbReference>
<accession>A0A2U1E2K8</accession>
<dbReference type="InterPro" id="IPR002123">
    <property type="entry name" value="Plipid/glycerol_acylTrfase"/>
</dbReference>
<dbReference type="PANTHER" id="PTHR10434">
    <property type="entry name" value="1-ACYL-SN-GLYCEROL-3-PHOSPHATE ACYLTRANSFERASE"/>
    <property type="match status" value="1"/>
</dbReference>
<evidence type="ECO:0000256" key="2">
    <source>
        <dbReference type="ARBA" id="ARBA00023315"/>
    </source>
</evidence>